<proteinExistence type="predicted"/>
<keyword evidence="2" id="KW-1133">Transmembrane helix</keyword>
<keyword evidence="5" id="KW-1185">Reference proteome</keyword>
<keyword evidence="3" id="KW-0732">Signal</keyword>
<feature type="region of interest" description="Disordered" evidence="1">
    <location>
        <begin position="358"/>
        <end position="399"/>
    </location>
</feature>
<reference evidence="4" key="1">
    <citation type="submission" date="2021-02" db="EMBL/GenBank/DDBJ databases">
        <authorList>
            <person name="Palmer J.M."/>
        </authorList>
    </citation>
    <scope>NUCLEOTIDE SEQUENCE</scope>
    <source>
        <strain evidence="4">SCRP734</strain>
    </source>
</reference>
<feature type="compositionally biased region" description="Low complexity" evidence="1">
    <location>
        <begin position="280"/>
        <end position="298"/>
    </location>
</feature>
<dbReference type="Proteomes" id="UP000694044">
    <property type="component" value="Unassembled WGS sequence"/>
</dbReference>
<dbReference type="AlphaFoldDB" id="A0A8T1VME5"/>
<feature type="chain" id="PRO_5035834248" evidence="3">
    <location>
        <begin position="30"/>
        <end position="513"/>
    </location>
</feature>
<comment type="caution">
    <text evidence="4">The sequence shown here is derived from an EMBL/GenBank/DDBJ whole genome shotgun (WGS) entry which is preliminary data.</text>
</comment>
<sequence length="513" mass="55393">MMSSRLLLEHVAVIIALLGLTFFIQEATADASTDFVRIYYQIYSSQANQQTESEAADNNLQYELEDIPDEVTEKLEAFGVSFDSLPGLLQRALIWDAGYALGDNGSLAEIYTSCGSNSSMNDLALETTSVTSAGCEVQSCSANDSSLLSWSFSSDCGPSLLDDIVQCACTSVKTKANDDATVWTTGDLSTPSNSSKIPEAVIRRHTWSDIAAGRSAIMYAIHTNSELQGYPNSDRCESEASLTVPCIEYRASDDRWCRPKGSSVLTTWLEDYVVALESSGSTEVESNSSSPSPDTNVSTQYNNDGSSMAETNTTILQRDDTSPGSWHCTIPVLSVGGAALVVTGIAVVIYLRRRSDQRKANLQNSGANQLSMSSTKSSSKGEPSSNNRSRNNPLVGREDAFGNAHSMHEFIEMLSSSPSAWESSPLSQSLALTAESLASGSPRPDNKKETVLLAALANDSRLKHAQIPFDVLHEIVDLAEWCLHRDPNLRPSASDVVQAVRSIPGFNLDEFSL</sequence>
<feature type="signal peptide" evidence="3">
    <location>
        <begin position="1"/>
        <end position="29"/>
    </location>
</feature>
<protein>
    <submittedName>
        <fullName evidence="4">Uncharacterized protein</fullName>
    </submittedName>
</protein>
<keyword evidence="2" id="KW-0812">Transmembrane</keyword>
<feature type="compositionally biased region" description="Polar residues" evidence="1">
    <location>
        <begin position="299"/>
        <end position="308"/>
    </location>
</feature>
<keyword evidence="2" id="KW-0472">Membrane</keyword>
<feature type="compositionally biased region" description="Low complexity" evidence="1">
    <location>
        <begin position="371"/>
        <end position="392"/>
    </location>
</feature>
<evidence type="ECO:0000313" key="5">
    <source>
        <dbReference type="Proteomes" id="UP000694044"/>
    </source>
</evidence>
<dbReference type="EMBL" id="JAGDFM010000287">
    <property type="protein sequence ID" value="KAG7380574.1"/>
    <property type="molecule type" value="Genomic_DNA"/>
</dbReference>
<accession>A0A8T1VME5</accession>
<organism evidence="4 5">
    <name type="scientific">Phytophthora pseudosyringae</name>
    <dbReference type="NCBI Taxonomy" id="221518"/>
    <lineage>
        <taxon>Eukaryota</taxon>
        <taxon>Sar</taxon>
        <taxon>Stramenopiles</taxon>
        <taxon>Oomycota</taxon>
        <taxon>Peronosporomycetes</taxon>
        <taxon>Peronosporales</taxon>
        <taxon>Peronosporaceae</taxon>
        <taxon>Phytophthora</taxon>
    </lineage>
</organism>
<dbReference type="OrthoDB" id="26722at2759"/>
<evidence type="ECO:0000256" key="2">
    <source>
        <dbReference type="SAM" id="Phobius"/>
    </source>
</evidence>
<gene>
    <name evidence="4" type="ORF">PHYPSEUDO_007044</name>
</gene>
<feature type="transmembrane region" description="Helical" evidence="2">
    <location>
        <begin position="330"/>
        <end position="351"/>
    </location>
</feature>
<feature type="region of interest" description="Disordered" evidence="1">
    <location>
        <begin position="280"/>
        <end position="308"/>
    </location>
</feature>
<evidence type="ECO:0000313" key="4">
    <source>
        <dbReference type="EMBL" id="KAG7380574.1"/>
    </source>
</evidence>
<evidence type="ECO:0000256" key="3">
    <source>
        <dbReference type="SAM" id="SignalP"/>
    </source>
</evidence>
<evidence type="ECO:0000256" key="1">
    <source>
        <dbReference type="SAM" id="MobiDB-lite"/>
    </source>
</evidence>
<feature type="compositionally biased region" description="Polar residues" evidence="1">
    <location>
        <begin position="360"/>
        <end position="370"/>
    </location>
</feature>
<name>A0A8T1VME5_9STRA</name>